<dbReference type="EMBL" id="CP073767">
    <property type="protein sequence ID" value="UWZ51497.1"/>
    <property type="molecule type" value="Genomic_DNA"/>
</dbReference>
<gene>
    <name evidence="1" type="ORF">Daura_32740</name>
</gene>
<dbReference type="Proteomes" id="UP001058003">
    <property type="component" value="Chromosome"/>
</dbReference>
<dbReference type="Pfam" id="PF14106">
    <property type="entry name" value="DUF4279"/>
    <property type="match status" value="1"/>
</dbReference>
<dbReference type="OrthoDB" id="3296407at2"/>
<organism evidence="1 2">
    <name type="scientific">Dactylosporangium aurantiacum</name>
    <dbReference type="NCBI Taxonomy" id="35754"/>
    <lineage>
        <taxon>Bacteria</taxon>
        <taxon>Bacillati</taxon>
        <taxon>Actinomycetota</taxon>
        <taxon>Actinomycetes</taxon>
        <taxon>Micromonosporales</taxon>
        <taxon>Micromonosporaceae</taxon>
        <taxon>Dactylosporangium</taxon>
    </lineage>
</organism>
<dbReference type="InterPro" id="IPR025459">
    <property type="entry name" value="DUF4279"/>
</dbReference>
<evidence type="ECO:0000313" key="1">
    <source>
        <dbReference type="EMBL" id="UWZ51497.1"/>
    </source>
</evidence>
<reference evidence="1" key="1">
    <citation type="submission" date="2021-04" db="EMBL/GenBank/DDBJ databases">
        <title>Dactylosporangium aurantiacum NRRL B-8018 full assembly.</title>
        <authorList>
            <person name="Hartkoorn R.C."/>
            <person name="Beaudoing E."/>
            <person name="Hot D."/>
        </authorList>
    </citation>
    <scope>NUCLEOTIDE SEQUENCE</scope>
    <source>
        <strain evidence="1">NRRL B-8018</strain>
    </source>
</reference>
<accession>A0A9Q9I8T1</accession>
<sequence>MDDDEPMPRCIQGGHLRLEGEHDGNSGFDPDEVTRLIGLEPSWKRRRGESLGADGRPLAAGSSWRIDVAQRDTTHTEALVRELLDIVEPYADGMAQARRALGLSAGIYISVIIYDQLSVPQVQFRVSTLRRLAALELWFWCEQDIHF</sequence>
<dbReference type="RefSeq" id="WP_033364453.1">
    <property type="nucleotide sequence ID" value="NZ_CP073767.1"/>
</dbReference>
<dbReference type="AlphaFoldDB" id="A0A9Q9I8T1"/>
<evidence type="ECO:0000313" key="2">
    <source>
        <dbReference type="Proteomes" id="UP001058003"/>
    </source>
</evidence>
<dbReference type="KEGG" id="daur:Daura_32740"/>
<keyword evidence="2" id="KW-1185">Reference proteome</keyword>
<name>A0A9Q9I8T1_9ACTN</name>
<protein>
    <submittedName>
        <fullName evidence="1">DUF4279 domain-containing protein</fullName>
    </submittedName>
</protein>
<proteinExistence type="predicted"/>